<accession>A0ABS4JDB5</accession>
<protein>
    <recommendedName>
        <fullName evidence="4">Lipoprotein</fullName>
    </recommendedName>
</protein>
<dbReference type="EMBL" id="JAGGLD010000001">
    <property type="protein sequence ID" value="MBP1999703.1"/>
    <property type="molecule type" value="Genomic_DNA"/>
</dbReference>
<keyword evidence="3" id="KW-1185">Reference proteome</keyword>
<dbReference type="Proteomes" id="UP001519288">
    <property type="component" value="Unassembled WGS sequence"/>
</dbReference>
<dbReference type="RefSeq" id="WP_209859182.1">
    <property type="nucleotide sequence ID" value="NZ_JAGGLD010000001.1"/>
</dbReference>
<evidence type="ECO:0000313" key="3">
    <source>
        <dbReference type="Proteomes" id="UP001519288"/>
    </source>
</evidence>
<reference evidence="2 3" key="1">
    <citation type="submission" date="2021-03" db="EMBL/GenBank/DDBJ databases">
        <title>Genomic Encyclopedia of Type Strains, Phase IV (KMG-IV): sequencing the most valuable type-strain genomes for metagenomic binning, comparative biology and taxonomic classification.</title>
        <authorList>
            <person name="Goeker M."/>
        </authorList>
    </citation>
    <scope>NUCLEOTIDE SEQUENCE [LARGE SCALE GENOMIC DNA]</scope>
    <source>
        <strain evidence="2 3">DSM 26806</strain>
    </source>
</reference>
<evidence type="ECO:0000313" key="2">
    <source>
        <dbReference type="EMBL" id="MBP1999703.1"/>
    </source>
</evidence>
<gene>
    <name evidence="2" type="ORF">J2Z69_000722</name>
</gene>
<name>A0ABS4JDB5_9BACL</name>
<evidence type="ECO:0000256" key="1">
    <source>
        <dbReference type="SAM" id="SignalP"/>
    </source>
</evidence>
<sequence length="163" mass="18284">MRITKRTKTSLLLVFIVILLSSCQPSSKKTIEDSKATGDWPVYSFEELVSNSDLIVYGEITNTENVDGSPSSQVSKMSVLKVLKGSEKNKLIPIKLSDPKYYVKPKAKYIMFLSKEDSYYTQKTYNSLLIENDGIISSALQGLQGDFKTDEVQKKILDALTKL</sequence>
<comment type="caution">
    <text evidence="2">The sequence shown here is derived from an EMBL/GenBank/DDBJ whole genome shotgun (WGS) entry which is preliminary data.</text>
</comment>
<proteinExistence type="predicted"/>
<feature type="signal peptide" evidence="1">
    <location>
        <begin position="1"/>
        <end position="28"/>
    </location>
</feature>
<organism evidence="2 3">
    <name type="scientific">Paenibacillus shirakamiensis</name>
    <dbReference type="NCBI Taxonomy" id="1265935"/>
    <lineage>
        <taxon>Bacteria</taxon>
        <taxon>Bacillati</taxon>
        <taxon>Bacillota</taxon>
        <taxon>Bacilli</taxon>
        <taxon>Bacillales</taxon>
        <taxon>Paenibacillaceae</taxon>
        <taxon>Paenibacillus</taxon>
    </lineage>
</organism>
<feature type="chain" id="PRO_5046151546" description="Lipoprotein" evidence="1">
    <location>
        <begin position="29"/>
        <end position="163"/>
    </location>
</feature>
<dbReference type="PROSITE" id="PS51257">
    <property type="entry name" value="PROKAR_LIPOPROTEIN"/>
    <property type="match status" value="1"/>
</dbReference>
<keyword evidence="1" id="KW-0732">Signal</keyword>
<evidence type="ECO:0008006" key="4">
    <source>
        <dbReference type="Google" id="ProtNLM"/>
    </source>
</evidence>